<evidence type="ECO:0000256" key="1">
    <source>
        <dbReference type="SAM" id="Phobius"/>
    </source>
</evidence>
<accession>H3ZR51</accession>
<dbReference type="HOGENOM" id="CLU_2766306_0_0_2"/>
<keyword evidence="1" id="KW-0812">Transmembrane</keyword>
<feature type="transmembrane region" description="Helical" evidence="1">
    <location>
        <begin position="7"/>
        <end position="29"/>
    </location>
</feature>
<keyword evidence="1" id="KW-0472">Membrane</keyword>
<evidence type="ECO:0000313" key="2">
    <source>
        <dbReference type="EMBL" id="EHR77520.1"/>
    </source>
</evidence>
<dbReference type="KEGG" id="tlt:OCC_10444"/>
<organism evidence="2 3">
    <name type="scientific">Thermococcus litoralis (strain ATCC 51850 / DSM 5473 / JCM 8560 / NS-C)</name>
    <dbReference type="NCBI Taxonomy" id="523849"/>
    <lineage>
        <taxon>Archaea</taxon>
        <taxon>Methanobacteriati</taxon>
        <taxon>Methanobacteriota</taxon>
        <taxon>Thermococci</taxon>
        <taxon>Thermococcales</taxon>
        <taxon>Thermococcaceae</taxon>
        <taxon>Thermococcus</taxon>
    </lineage>
</organism>
<dbReference type="RefSeq" id="WP_004069989.1">
    <property type="nucleotide sequence ID" value="NC_022084.1"/>
</dbReference>
<gene>
    <name evidence="2" type="ORF">OCC_10444</name>
</gene>
<keyword evidence="3" id="KW-1185">Reference proteome</keyword>
<proteinExistence type="predicted"/>
<reference evidence="2 3" key="1">
    <citation type="journal article" date="2012" name="J. Bacteriol.">
        <title>Genome sequence of the model hyperthermophilic archaeon Thermococcus litoralis NS-C.</title>
        <authorList>
            <person name="Gardner A.F."/>
            <person name="Kumar S."/>
            <person name="Perler F.B."/>
        </authorList>
    </citation>
    <scope>NUCLEOTIDE SEQUENCE [LARGE SCALE GENOMIC DNA]</scope>
    <source>
        <strain evidence="3">ATCC 51850 / DSM 5473 / JCM 8560 / NS-C</strain>
    </source>
</reference>
<dbReference type="STRING" id="523849.OCC_10444"/>
<protein>
    <submittedName>
        <fullName evidence="2">Uncharacterized protein</fullName>
    </submittedName>
</protein>
<dbReference type="GeneID" id="70721018"/>
<keyword evidence="1" id="KW-1133">Transmembrane helix</keyword>
<evidence type="ECO:0000313" key="3">
    <source>
        <dbReference type="Proteomes" id="UP000015502"/>
    </source>
</evidence>
<sequence length="69" mass="7750">MQFKKKLVMVNLIGIVILLGIFGGMMLYAQKQMGHNITTELHNPTIEQAGDLTTRIAYGVARHYEGVFQ</sequence>
<dbReference type="PaxDb" id="523849-OCC_10444"/>
<name>H3ZR51_THELN</name>
<dbReference type="AlphaFoldDB" id="H3ZR51"/>
<dbReference type="EMBL" id="CP006670">
    <property type="protein sequence ID" value="EHR77520.1"/>
    <property type="molecule type" value="Genomic_DNA"/>
</dbReference>
<dbReference type="Proteomes" id="UP000015502">
    <property type="component" value="Chromosome"/>
</dbReference>